<dbReference type="Proteomes" id="UP000605013">
    <property type="component" value="Unassembled WGS sequence"/>
</dbReference>
<gene>
    <name evidence="1" type="ORF">JAO71_14880</name>
</gene>
<comment type="caution">
    <text evidence="1">The sequence shown here is derived from an EMBL/GenBank/DDBJ whole genome shotgun (WGS) entry which is preliminary data.</text>
</comment>
<keyword evidence="2" id="KW-1185">Reference proteome</keyword>
<name>A0ABS1WPP3_9FLAO</name>
<evidence type="ECO:0000313" key="2">
    <source>
        <dbReference type="Proteomes" id="UP000605013"/>
    </source>
</evidence>
<evidence type="ECO:0008006" key="3">
    <source>
        <dbReference type="Google" id="ProtNLM"/>
    </source>
</evidence>
<dbReference type="RefSeq" id="WP_116822584.1">
    <property type="nucleotide sequence ID" value="NZ_JAEMEF010000017.1"/>
</dbReference>
<reference evidence="1 2" key="1">
    <citation type="submission" date="2020-12" db="EMBL/GenBank/DDBJ databases">
        <title>Olleya sediminilitoris sp. nov., isolated from a tidal flat.</title>
        <authorList>
            <person name="Park S."/>
            <person name="Yoon J.-H."/>
        </authorList>
    </citation>
    <scope>NUCLEOTIDE SEQUENCE [LARGE SCALE GENOMIC DNA]</scope>
    <source>
        <strain evidence="1 2">YSTF-M6</strain>
    </source>
</reference>
<organism evidence="1 2">
    <name type="scientific">Olleya sediminilitoris</name>
    <dbReference type="NCBI Taxonomy" id="2795739"/>
    <lineage>
        <taxon>Bacteria</taxon>
        <taxon>Pseudomonadati</taxon>
        <taxon>Bacteroidota</taxon>
        <taxon>Flavobacteriia</taxon>
        <taxon>Flavobacteriales</taxon>
        <taxon>Flavobacteriaceae</taxon>
    </lineage>
</organism>
<protein>
    <recommendedName>
        <fullName evidence="3">STAS/SEC14 domain-containing protein</fullName>
    </recommendedName>
</protein>
<accession>A0ABS1WPP3</accession>
<proteinExistence type="predicted"/>
<dbReference type="EMBL" id="JAEMEF010000017">
    <property type="protein sequence ID" value="MBL7561085.1"/>
    <property type="molecule type" value="Genomic_DNA"/>
</dbReference>
<sequence length="126" mass="14376">MYTKTKLSFCTLLVSDNVIISEINEGVHMNKKHATQIIKFVLDVFGDRPHVYISNRIHSYSVDTIVYSDVSKVKSLVGFAVVSNTLAARNAEIERLFLNKPFEIFSKLEEATTWANQILKNQIKLK</sequence>
<evidence type="ECO:0000313" key="1">
    <source>
        <dbReference type="EMBL" id="MBL7561085.1"/>
    </source>
</evidence>